<dbReference type="Pfam" id="PF02515">
    <property type="entry name" value="CoA_transf_3"/>
    <property type="match status" value="1"/>
</dbReference>
<dbReference type="Gene3D" id="3.30.1540.10">
    <property type="entry name" value="formyl-coa transferase, domain 3"/>
    <property type="match status" value="1"/>
</dbReference>
<accession>A0ABU0J2Z3</accession>
<protein>
    <submittedName>
        <fullName evidence="2">Crotonobetainyl-CoA:carnitine CoA-transferase CaiB-like acyl-CoA transferase</fullName>
    </submittedName>
</protein>
<dbReference type="SUPFAM" id="SSF89796">
    <property type="entry name" value="CoA-transferase family III (CaiB/BaiF)"/>
    <property type="match status" value="1"/>
</dbReference>
<organism evidence="2 3">
    <name type="scientific">Labrys wisconsinensis</name>
    <dbReference type="NCBI Taxonomy" id="425677"/>
    <lineage>
        <taxon>Bacteria</taxon>
        <taxon>Pseudomonadati</taxon>
        <taxon>Pseudomonadota</taxon>
        <taxon>Alphaproteobacteria</taxon>
        <taxon>Hyphomicrobiales</taxon>
        <taxon>Xanthobacteraceae</taxon>
        <taxon>Labrys</taxon>
    </lineage>
</organism>
<evidence type="ECO:0000313" key="3">
    <source>
        <dbReference type="Proteomes" id="UP001242480"/>
    </source>
</evidence>
<dbReference type="RefSeq" id="WP_307270103.1">
    <property type="nucleotide sequence ID" value="NZ_JAUSVX010000002.1"/>
</dbReference>
<dbReference type="Gene3D" id="3.40.50.10540">
    <property type="entry name" value="Crotonobetainyl-coa:carnitine coa-transferase, domain 1"/>
    <property type="match status" value="1"/>
</dbReference>
<keyword evidence="3" id="KW-1185">Reference proteome</keyword>
<dbReference type="InterPro" id="IPR050483">
    <property type="entry name" value="CoA-transferase_III_domain"/>
</dbReference>
<sequence length="406" mass="43806">MLLDGIKVVSFCHFLQGPAAAQYLADMGADVVKVEPIGGAHERHWSGADVYVEGVSGFYLCANRNKRSIGIDLKSAEGKAVARRLIADADVVMENFRPGVFARLGFDAATLDELNPRLIFASASGFGASGPLAHKPGQDLLVQARSGLMGVTGTPARGPVPIGAAIVDQHGGALLAMGILGALVRRLREGRGTRVEGSLLNAGIDLQGEPLVNYFAGGMERRALDRRGNLATWFHPAPYGVYPVRDGHVVVSLCETTDLAEALDSDALRAAEGLDRHRDRDDYARRVEEATAGFTMAEIGARFDARGIWWAPVAYYDELLADPQLVHAGVFRPVTVRGRTIHLVNHPNRYDGKVPELRVLALEIGEHTQEILAELGYAEAEVRRLLDAGAVVASRQIDRPAERRAS</sequence>
<dbReference type="PANTHER" id="PTHR48207">
    <property type="entry name" value="SUCCINATE--HYDROXYMETHYLGLUTARATE COA-TRANSFERASE"/>
    <property type="match status" value="1"/>
</dbReference>
<evidence type="ECO:0000256" key="1">
    <source>
        <dbReference type="ARBA" id="ARBA00022679"/>
    </source>
</evidence>
<dbReference type="Proteomes" id="UP001242480">
    <property type="component" value="Unassembled WGS sequence"/>
</dbReference>
<dbReference type="InterPro" id="IPR044855">
    <property type="entry name" value="CoA-Trfase_III_dom3_sf"/>
</dbReference>
<keyword evidence="1" id="KW-0808">Transferase</keyword>
<reference evidence="2 3" key="1">
    <citation type="submission" date="2023-07" db="EMBL/GenBank/DDBJ databases">
        <title>Genomic Encyclopedia of Type Strains, Phase IV (KMG-IV): sequencing the most valuable type-strain genomes for metagenomic binning, comparative biology and taxonomic classification.</title>
        <authorList>
            <person name="Goeker M."/>
        </authorList>
    </citation>
    <scope>NUCLEOTIDE SEQUENCE [LARGE SCALE GENOMIC DNA]</scope>
    <source>
        <strain evidence="2 3">DSM 19619</strain>
    </source>
</reference>
<dbReference type="PANTHER" id="PTHR48207:SF4">
    <property type="entry name" value="BLL6097 PROTEIN"/>
    <property type="match status" value="1"/>
</dbReference>
<name>A0ABU0J2Z3_9HYPH</name>
<proteinExistence type="predicted"/>
<dbReference type="EMBL" id="JAUSVX010000002">
    <property type="protein sequence ID" value="MDQ0468627.1"/>
    <property type="molecule type" value="Genomic_DNA"/>
</dbReference>
<dbReference type="InterPro" id="IPR023606">
    <property type="entry name" value="CoA-Trfase_III_dom_1_sf"/>
</dbReference>
<comment type="caution">
    <text evidence="2">The sequence shown here is derived from an EMBL/GenBank/DDBJ whole genome shotgun (WGS) entry which is preliminary data.</text>
</comment>
<dbReference type="InterPro" id="IPR003673">
    <property type="entry name" value="CoA-Trfase_fam_III"/>
</dbReference>
<evidence type="ECO:0000313" key="2">
    <source>
        <dbReference type="EMBL" id="MDQ0468627.1"/>
    </source>
</evidence>
<gene>
    <name evidence="2" type="ORF">QO011_001627</name>
</gene>